<evidence type="ECO:0000313" key="2">
    <source>
        <dbReference type="Proteomes" id="UP000507245"/>
    </source>
</evidence>
<organism evidence="1 2">
    <name type="scientific">Prunus armeniaca</name>
    <name type="common">Apricot</name>
    <name type="synonym">Armeniaca vulgaris</name>
    <dbReference type="NCBI Taxonomy" id="36596"/>
    <lineage>
        <taxon>Eukaryota</taxon>
        <taxon>Viridiplantae</taxon>
        <taxon>Streptophyta</taxon>
        <taxon>Embryophyta</taxon>
        <taxon>Tracheophyta</taxon>
        <taxon>Spermatophyta</taxon>
        <taxon>Magnoliopsida</taxon>
        <taxon>eudicotyledons</taxon>
        <taxon>Gunneridae</taxon>
        <taxon>Pentapetalae</taxon>
        <taxon>rosids</taxon>
        <taxon>fabids</taxon>
        <taxon>Rosales</taxon>
        <taxon>Rosaceae</taxon>
        <taxon>Amygdaloideae</taxon>
        <taxon>Amygdaleae</taxon>
        <taxon>Prunus</taxon>
    </lineage>
</organism>
<keyword evidence="2" id="KW-1185">Reference proteome</keyword>
<reference evidence="2" key="1">
    <citation type="journal article" date="2020" name="Genome Biol.">
        <title>Gamete binning: chromosome-level and haplotype-resolved genome assembly enabled by high-throughput single-cell sequencing of gamete genomes.</title>
        <authorList>
            <person name="Campoy J.A."/>
            <person name="Sun H."/>
            <person name="Goel M."/>
            <person name="Jiao W.-B."/>
            <person name="Folz-Donahue K."/>
            <person name="Wang N."/>
            <person name="Rubio M."/>
            <person name="Liu C."/>
            <person name="Kukat C."/>
            <person name="Ruiz D."/>
            <person name="Huettel B."/>
            <person name="Schneeberger K."/>
        </authorList>
    </citation>
    <scope>NUCLEOTIDE SEQUENCE [LARGE SCALE GENOMIC DNA]</scope>
    <source>
        <strain evidence="2">cv. Rojo Pasion</strain>
    </source>
</reference>
<sequence length="73" mass="8564">MDSPRSDIHWDPWVVHGTGIATLPSILTPHYFGPHHNHGVLEPDHCLVWLVVKDYFKLELWLTQQRHTYSHVT</sequence>
<gene>
    <name evidence="1" type="ORF">ORAREDHAP_LOCUS26999</name>
</gene>
<dbReference type="Proteomes" id="UP000507245">
    <property type="component" value="Unassembled WGS sequence"/>
</dbReference>
<accession>A0A6J5X6A1</accession>
<protein>
    <submittedName>
        <fullName evidence="1">Uncharacterized protein</fullName>
    </submittedName>
</protein>
<dbReference type="AlphaFoldDB" id="A0A6J5X6A1"/>
<evidence type="ECO:0000313" key="1">
    <source>
        <dbReference type="EMBL" id="CAB4307977.1"/>
    </source>
</evidence>
<name>A0A6J5X6A1_PRUAR</name>
<dbReference type="EMBL" id="CAEKKB010000004">
    <property type="protein sequence ID" value="CAB4307977.1"/>
    <property type="molecule type" value="Genomic_DNA"/>
</dbReference>
<proteinExistence type="predicted"/>